<feature type="transmembrane region" description="Helical" evidence="2">
    <location>
        <begin position="78"/>
        <end position="98"/>
    </location>
</feature>
<keyword evidence="2" id="KW-1133">Transmembrane helix</keyword>
<dbReference type="Gramene" id="PRQ33150">
    <property type="protein sequence ID" value="PRQ33150"/>
    <property type="gene ID" value="RchiOBHm_Chr5g0054331"/>
</dbReference>
<dbReference type="EMBL" id="PDCK01000043">
    <property type="protein sequence ID" value="PRQ33150.1"/>
    <property type="molecule type" value="Genomic_DNA"/>
</dbReference>
<accession>A0A2P6QG47</accession>
<keyword evidence="2" id="KW-0812">Transmembrane</keyword>
<name>A0A2P6QG47_ROSCH</name>
<evidence type="ECO:0000313" key="4">
    <source>
        <dbReference type="Proteomes" id="UP000238479"/>
    </source>
</evidence>
<dbReference type="AlphaFoldDB" id="A0A2P6QG47"/>
<evidence type="ECO:0000256" key="1">
    <source>
        <dbReference type="SAM" id="MobiDB-lite"/>
    </source>
</evidence>
<comment type="caution">
    <text evidence="3">The sequence shown here is derived from an EMBL/GenBank/DDBJ whole genome shotgun (WGS) entry which is preliminary data.</text>
</comment>
<protein>
    <submittedName>
        <fullName evidence="3">Uncharacterized protein</fullName>
    </submittedName>
</protein>
<organism evidence="3 4">
    <name type="scientific">Rosa chinensis</name>
    <name type="common">China rose</name>
    <dbReference type="NCBI Taxonomy" id="74649"/>
    <lineage>
        <taxon>Eukaryota</taxon>
        <taxon>Viridiplantae</taxon>
        <taxon>Streptophyta</taxon>
        <taxon>Embryophyta</taxon>
        <taxon>Tracheophyta</taxon>
        <taxon>Spermatophyta</taxon>
        <taxon>Magnoliopsida</taxon>
        <taxon>eudicotyledons</taxon>
        <taxon>Gunneridae</taxon>
        <taxon>Pentapetalae</taxon>
        <taxon>rosids</taxon>
        <taxon>fabids</taxon>
        <taxon>Rosales</taxon>
        <taxon>Rosaceae</taxon>
        <taxon>Rosoideae</taxon>
        <taxon>Rosoideae incertae sedis</taxon>
        <taxon>Rosa</taxon>
    </lineage>
</organism>
<keyword evidence="4" id="KW-1185">Reference proteome</keyword>
<sequence>MICVTEVTACMQRCTKGYLLDTWPDPSGHVPSLVNGCDGSLGSSFYKRVGVYEKSPSHISSPCLFVLRALAIVDISEVFRSILCSRVALVIWFFTLYLRYMIWRGFVFEMAGREEGETGPPAVRADAGRPSNVAASTGGAGHPPGRSMTKTKLEEFRVNWGVCPNVEFRPLHEGELASDSPCRLDCHA</sequence>
<dbReference type="Proteomes" id="UP000238479">
    <property type="component" value="Chromosome 5"/>
</dbReference>
<evidence type="ECO:0000313" key="3">
    <source>
        <dbReference type="EMBL" id="PRQ33150.1"/>
    </source>
</evidence>
<evidence type="ECO:0000256" key="2">
    <source>
        <dbReference type="SAM" id="Phobius"/>
    </source>
</evidence>
<feature type="region of interest" description="Disordered" evidence="1">
    <location>
        <begin position="117"/>
        <end position="148"/>
    </location>
</feature>
<proteinExistence type="predicted"/>
<gene>
    <name evidence="3" type="ORF">RchiOBHm_Chr5g0054331</name>
</gene>
<keyword evidence="2" id="KW-0472">Membrane</keyword>
<reference evidence="3 4" key="1">
    <citation type="journal article" date="2018" name="Nat. Genet.">
        <title>The Rosa genome provides new insights in the design of modern roses.</title>
        <authorList>
            <person name="Bendahmane M."/>
        </authorList>
    </citation>
    <scope>NUCLEOTIDE SEQUENCE [LARGE SCALE GENOMIC DNA]</scope>
    <source>
        <strain evidence="4">cv. Old Blush</strain>
    </source>
</reference>